<proteinExistence type="predicted"/>
<evidence type="ECO:0000256" key="1">
    <source>
        <dbReference type="SAM" id="Phobius"/>
    </source>
</evidence>
<feature type="transmembrane region" description="Helical" evidence="1">
    <location>
        <begin position="86"/>
        <end position="112"/>
    </location>
</feature>
<dbReference type="Proteomes" id="UP000218887">
    <property type="component" value="Unassembled WGS sequence"/>
</dbReference>
<keyword evidence="1" id="KW-0472">Membrane</keyword>
<keyword evidence="1" id="KW-0812">Transmembrane</keyword>
<evidence type="ECO:0000313" key="3">
    <source>
        <dbReference type="Proteomes" id="UP000218887"/>
    </source>
</evidence>
<accession>A0A2A2IEQ3</accession>
<keyword evidence="3" id="KW-1185">Reference proteome</keyword>
<gene>
    <name evidence="2" type="ORF">CIL05_10215</name>
</gene>
<feature type="transmembrane region" description="Helical" evidence="1">
    <location>
        <begin position="118"/>
        <end position="138"/>
    </location>
</feature>
<feature type="transmembrane region" description="Helical" evidence="1">
    <location>
        <begin position="16"/>
        <end position="38"/>
    </location>
</feature>
<comment type="caution">
    <text evidence="2">The sequence shown here is derived from an EMBL/GenBank/DDBJ whole genome shotgun (WGS) entry which is preliminary data.</text>
</comment>
<dbReference type="EMBL" id="NPOA01000006">
    <property type="protein sequence ID" value="PAV29734.1"/>
    <property type="molecule type" value="Genomic_DNA"/>
</dbReference>
<organism evidence="2 3">
    <name type="scientific">Virgibacillus profundi</name>
    <dbReference type="NCBI Taxonomy" id="2024555"/>
    <lineage>
        <taxon>Bacteria</taxon>
        <taxon>Bacillati</taxon>
        <taxon>Bacillota</taxon>
        <taxon>Bacilli</taxon>
        <taxon>Bacillales</taxon>
        <taxon>Bacillaceae</taxon>
        <taxon>Virgibacillus</taxon>
    </lineage>
</organism>
<name>A0A2A2IEQ3_9BACI</name>
<dbReference type="OrthoDB" id="2427942at2"/>
<dbReference type="RefSeq" id="WP_095655435.1">
    <property type="nucleotide sequence ID" value="NZ_NPOA01000006.1"/>
</dbReference>
<evidence type="ECO:0000313" key="2">
    <source>
        <dbReference type="EMBL" id="PAV29734.1"/>
    </source>
</evidence>
<feature type="transmembrane region" description="Helical" evidence="1">
    <location>
        <begin position="44"/>
        <end position="65"/>
    </location>
</feature>
<sequence length="141" mass="16654">MKEEKFEKWMPFIERWVPLCMGLFVTAGAAVVATYAIYIFQDEFIWDFIIAAAIVIVAYTTYYLLKLKRKKDYTPEFDERTMKNVFKFFAGVSFVFIFLFFIFLGGVTLLGYHTVSLLHLWIFALLYFFISGIGLFIVKRR</sequence>
<keyword evidence="1" id="KW-1133">Transmembrane helix</keyword>
<dbReference type="AlphaFoldDB" id="A0A2A2IEQ3"/>
<protein>
    <submittedName>
        <fullName evidence="2">Uncharacterized protein</fullName>
    </submittedName>
</protein>
<reference evidence="2 3" key="1">
    <citation type="submission" date="2017-08" db="EMBL/GenBank/DDBJ databases">
        <title>Virgibacillus indicus sp. nov. and Virgibacillus profoundi sp. nov, two moderately halophilic bacteria isolated from marine sediment by using the Microfluidic Streak Plate.</title>
        <authorList>
            <person name="Xu B."/>
            <person name="Hu B."/>
            <person name="Wang J."/>
            <person name="Zhu Y."/>
            <person name="Huang L."/>
            <person name="Du W."/>
            <person name="Huang Y."/>
        </authorList>
    </citation>
    <scope>NUCLEOTIDE SEQUENCE [LARGE SCALE GENOMIC DNA]</scope>
    <source>
        <strain evidence="2 3">IO3-P3-H5</strain>
    </source>
</reference>